<keyword evidence="1" id="KW-1133">Transmembrane helix</keyword>
<protein>
    <submittedName>
        <fullName evidence="2">AsmA-like protein</fullName>
    </submittedName>
</protein>
<keyword evidence="3" id="KW-1185">Reference proteome</keyword>
<evidence type="ECO:0000313" key="2">
    <source>
        <dbReference type="EMBL" id="PQV57649.1"/>
    </source>
</evidence>
<dbReference type="OrthoDB" id="7161641at2"/>
<keyword evidence="1" id="KW-0812">Transmembrane</keyword>
<dbReference type="AlphaFoldDB" id="A0A2S8SA70"/>
<proteinExistence type="predicted"/>
<feature type="transmembrane region" description="Helical" evidence="1">
    <location>
        <begin position="20"/>
        <end position="42"/>
    </location>
</feature>
<reference evidence="2 3" key="1">
    <citation type="submission" date="2018-02" db="EMBL/GenBank/DDBJ databases">
        <title>Genomic Encyclopedia of Archaeal and Bacterial Type Strains, Phase II (KMG-II): from individual species to whole genera.</title>
        <authorList>
            <person name="Goeker M."/>
        </authorList>
    </citation>
    <scope>NUCLEOTIDE SEQUENCE [LARGE SCALE GENOMIC DNA]</scope>
    <source>
        <strain evidence="2 3">DSM 18921</strain>
    </source>
</reference>
<evidence type="ECO:0000313" key="3">
    <source>
        <dbReference type="Proteomes" id="UP000238338"/>
    </source>
</evidence>
<accession>A0A2S8SA70</accession>
<name>A0A2S8SA70_9RHOB</name>
<gene>
    <name evidence="2" type="ORF">LX70_01455</name>
</gene>
<keyword evidence="1" id="KW-0472">Membrane</keyword>
<dbReference type="EMBL" id="PVEP01000002">
    <property type="protein sequence ID" value="PQV57649.1"/>
    <property type="molecule type" value="Genomic_DNA"/>
</dbReference>
<evidence type="ECO:0000256" key="1">
    <source>
        <dbReference type="SAM" id="Phobius"/>
    </source>
</evidence>
<sequence>MDEERDAGKAVRRKPVHKRVHVWAIGLALVIFIGGLILLLGLTERVLPAPAWVVARVEARANDVLKGEGRAKVGGLELFVDENFVPHVRMTEVDLFSRKGQRIARLPSVRSTLDGGAVLHGRLQPRTISITGAEIALTRNVDGTLDFSLGEGGATEEPTPAIDPVAAADAFDRAFTLPVLRDIDTIEIDDLSIAFTDRRAGKRWRADGSWLRMNQTADSVTVNVAVSVSEGGGTPARASVNLISAKGSHAATLSADVRDVSSRDLAAQSPALAWLSPLDATISGAFWSSVDDKGQIQPLNATLKIGKGALQPNETTRPVGFDGVNLAMTYYPAAQEIRFRDIEVDGPALRVKATANAWLKDITEGVPNALVGQIAISDFKADPEGLFENPVSLTEGAVDFRILLNPFTLTLGQLVLVDGDHRISAKGEFTAAPQGWQSAFDATVDAIESDRLLALWPVGVVPKTREWLHENVATSELFNVVAGIRVTQGEEPRFALSYEYRATDVTVIRTLPPIRDGAGYATIIDNAYTLVVDSGHVTAPGGGGIDMSGSVMQIPDLRVVPAEANVTLRTKSTINAALSLLDQPPFEFLKKAGQGTDLAEGRADVTTNLSLRLVEQLMPEDIAYSVEGMLSDVRSDKIVPGRRVTAGALKVTADPTGLTIGGPGTFDGVPVDVTWRQDFGPEAKGKSRVTGKVELSPRALKAFAIGLPDGAVTGTGWGRIDLHLAKDKATTFDLNSDLSGLALSIPEIGWTKGQGAKGELHVSGALGQPATIDKLSLAAAGLAVDGKVVLTKDGGFDAATFPKARMKDWFDGAVVLRGRGKGRTVGVEIAGGTLDMRKASFGGGGKGSDAPITVALDRLRVSSGIALTRFQGAFGTKGGFSGRFAARLNDGAEVTGTVEPGAGGRAAIRVRAADAGGALRSAGLFSRANGGTAALRLDPAAKADSYTGRLVLKDFRVTDAPTLAALLDAISVVGLLTQLDGQGIFFTDASGDFLLTPGAVELRRASAVGPSMGISAAGVYQFANDRIDMEGTISPIYVLNGIGKIFSKRREGLFGFNYKLTGTTAAPDISVNPLSILTPGVFRDLFRAEPPKLPE</sequence>
<organism evidence="2 3">
    <name type="scientific">Albidovulum denitrificans</name>
    <dbReference type="NCBI Taxonomy" id="404881"/>
    <lineage>
        <taxon>Bacteria</taxon>
        <taxon>Pseudomonadati</taxon>
        <taxon>Pseudomonadota</taxon>
        <taxon>Alphaproteobacteria</taxon>
        <taxon>Rhodobacterales</taxon>
        <taxon>Paracoccaceae</taxon>
        <taxon>Albidovulum</taxon>
    </lineage>
</organism>
<comment type="caution">
    <text evidence="2">The sequence shown here is derived from an EMBL/GenBank/DDBJ whole genome shotgun (WGS) entry which is preliminary data.</text>
</comment>
<dbReference type="Proteomes" id="UP000238338">
    <property type="component" value="Unassembled WGS sequence"/>
</dbReference>
<dbReference type="RefSeq" id="WP_105513880.1">
    <property type="nucleotide sequence ID" value="NZ_PVEP01000002.1"/>
</dbReference>